<keyword evidence="4" id="KW-0326">Glycosidase</keyword>
<dbReference type="Pfam" id="PF04616">
    <property type="entry name" value="Glyco_hydro_43"/>
    <property type="match status" value="1"/>
</dbReference>
<dbReference type="RefSeq" id="WP_106268210.1">
    <property type="nucleotide sequence ID" value="NZ_PVTX01000007.1"/>
</dbReference>
<dbReference type="Gene3D" id="2.40.128.10">
    <property type="match status" value="1"/>
</dbReference>
<evidence type="ECO:0000256" key="2">
    <source>
        <dbReference type="ARBA" id="ARBA00009865"/>
    </source>
</evidence>
<feature type="signal peptide" evidence="5">
    <location>
        <begin position="1"/>
        <end position="31"/>
    </location>
</feature>
<dbReference type="PANTHER" id="PTHR43301">
    <property type="entry name" value="ARABINAN ENDO-1,5-ALPHA-L-ARABINOSIDASE"/>
    <property type="match status" value="1"/>
</dbReference>
<keyword evidence="3" id="KW-0378">Hydrolase</keyword>
<organism evidence="8 9">
    <name type="scientific">Isoptericola halotolerans</name>
    <dbReference type="NCBI Taxonomy" id="300560"/>
    <lineage>
        <taxon>Bacteria</taxon>
        <taxon>Bacillati</taxon>
        <taxon>Actinomycetota</taxon>
        <taxon>Actinomycetes</taxon>
        <taxon>Micrococcales</taxon>
        <taxon>Promicromonosporaceae</taxon>
        <taxon>Isoptericola</taxon>
    </lineage>
</organism>
<dbReference type="CDD" id="cd18832">
    <property type="entry name" value="GH43_GsAbnA-like"/>
    <property type="match status" value="1"/>
</dbReference>
<comment type="pathway">
    <text evidence="1">Glycan metabolism; L-arabinan degradation.</text>
</comment>
<feature type="chain" id="PRO_5046916123" evidence="5">
    <location>
        <begin position="32"/>
        <end position="801"/>
    </location>
</feature>
<proteinExistence type="inferred from homology"/>
<sequence>MTRRRSRRVAALTAAALTLPLAAVATSAASAAPPTPADPEPPVFVDAETHDPSLITVGDEHYVFGSHLAAAKTADFQQWEQVANLVTPDNPLFDDVTTELAETFEWAEADTLWAADVVQLEADGKFYMYYNACEGSSPRSALGVAVADSVEGPYEDLGILLKSGHRDGEGPSEDGTPYDATVHPNAIDPDVFYDAEGRLWMVYGSFSGGIFILEMDPATGLPLPDQGYGTHLTGGNHSRIEGPAMMYSPETEYYYLFTSFGGLDADSGYNMRVMRSENPDGPFVDAAGNDMREVRSNPDLPIFDDATIEPYGVKVMGNYLFQREVGAPGTGIGDGKVSPGHNTTYVDPETGEMLLIFHSRFPEQGERHQIRVHEMSMNADGWPVAAPYRYAGGNDTAKFVRKQVVGDYRFIEHDKTISADIRRASTVTLHQDGRVSGAVDGRWRLYAQNRLRLDVDDQTYDGVVSREWDPTGARWVTTFSAVGPEGVPLWGSARAPMSDQQIVDAVAADLTLPGTGAVVADLALPTTGSHGATIAWSSSDESVVAADGTVTRPSEQDGDAGVTLTATVTSGDVTATKAFELTVPAMPEPGLVARYTFDGDLTATGGAAAGTVTGDRIDSGGGQVSFTDGAHGQAVHLDGTSGVRLPDGLISGQDYTVSLWLRPERLTDYTTAFFAARDDVNWLSLVPSGWDEHRTMLWAGSSTYYDGLTGTQIPTDAWSHLVFTVETGGAVTVYVDGEVVHTGTRFPDVLTTDDGVFALGVNWWDTPFQGDVDDLQVYTGALTAAQVATVADGEVADLTAP</sequence>
<evidence type="ECO:0000256" key="3">
    <source>
        <dbReference type="ARBA" id="ARBA00022801"/>
    </source>
</evidence>
<dbReference type="Proteomes" id="UP000239895">
    <property type="component" value="Unassembled WGS sequence"/>
</dbReference>
<evidence type="ECO:0000313" key="9">
    <source>
        <dbReference type="Proteomes" id="UP000239895"/>
    </source>
</evidence>
<reference evidence="8 9" key="1">
    <citation type="submission" date="2018-03" db="EMBL/GenBank/DDBJ databases">
        <title>Comparative analysis of microorganisms from saline springs in Andes Mountain Range, Colombia.</title>
        <authorList>
            <person name="Rubin E."/>
        </authorList>
    </citation>
    <scope>NUCLEOTIDE SEQUENCE [LARGE SCALE GENOMIC DNA]</scope>
    <source>
        <strain evidence="8 9">CG 23</strain>
    </source>
</reference>
<dbReference type="Gene3D" id="2.60.120.200">
    <property type="match status" value="1"/>
</dbReference>
<evidence type="ECO:0000259" key="7">
    <source>
        <dbReference type="Pfam" id="PF20578"/>
    </source>
</evidence>
<feature type="domain" description="Atrophied bacterial Ig" evidence="7">
    <location>
        <begin position="514"/>
        <end position="585"/>
    </location>
</feature>
<dbReference type="InterPro" id="IPR023296">
    <property type="entry name" value="Glyco_hydro_beta-prop_sf"/>
</dbReference>
<keyword evidence="5" id="KW-0732">Signal</keyword>
<evidence type="ECO:0000256" key="1">
    <source>
        <dbReference type="ARBA" id="ARBA00004834"/>
    </source>
</evidence>
<dbReference type="SUPFAM" id="SSF49899">
    <property type="entry name" value="Concanavalin A-like lectins/glucanases"/>
    <property type="match status" value="1"/>
</dbReference>
<dbReference type="SUPFAM" id="SSF75005">
    <property type="entry name" value="Arabinanase/levansucrase/invertase"/>
    <property type="match status" value="1"/>
</dbReference>
<name>A0ABX5ED44_9MICO</name>
<protein>
    <submittedName>
        <fullName evidence="8">Arabinan endo-1,5-alpha-L-arabinosidase</fullName>
    </submittedName>
</protein>
<evidence type="ECO:0000256" key="5">
    <source>
        <dbReference type="SAM" id="SignalP"/>
    </source>
</evidence>
<dbReference type="EMBL" id="PVTX01000007">
    <property type="protein sequence ID" value="PRZ05721.1"/>
    <property type="molecule type" value="Genomic_DNA"/>
</dbReference>
<evidence type="ECO:0000256" key="4">
    <source>
        <dbReference type="ARBA" id="ARBA00023295"/>
    </source>
</evidence>
<evidence type="ECO:0000259" key="6">
    <source>
        <dbReference type="Pfam" id="PF16369"/>
    </source>
</evidence>
<dbReference type="Gene3D" id="2.115.10.20">
    <property type="entry name" value="Glycosyl hydrolase domain, family 43"/>
    <property type="match status" value="1"/>
</dbReference>
<accession>A0ABX5ED44</accession>
<keyword evidence="9" id="KW-1185">Reference proteome</keyword>
<dbReference type="InterPro" id="IPR006710">
    <property type="entry name" value="Glyco_hydro_43"/>
</dbReference>
<comment type="similarity">
    <text evidence="2">Belongs to the glycosyl hydrolase 43 family.</text>
</comment>
<gene>
    <name evidence="8" type="ORF">BCL65_107209</name>
</gene>
<comment type="caution">
    <text evidence="8">The sequence shown here is derived from an EMBL/GenBank/DDBJ whole genome shotgun (WGS) entry which is preliminary data.</text>
</comment>
<dbReference type="PANTHER" id="PTHR43301:SF3">
    <property type="entry name" value="ARABINAN ENDO-1,5-ALPHA-L-ARABINOSIDASE A-RELATED"/>
    <property type="match status" value="1"/>
</dbReference>
<dbReference type="InterPro" id="IPR032291">
    <property type="entry name" value="Abn2_C"/>
</dbReference>
<dbReference type="Pfam" id="PF13385">
    <property type="entry name" value="Laminin_G_3"/>
    <property type="match status" value="1"/>
</dbReference>
<dbReference type="Pfam" id="PF20578">
    <property type="entry name" value="aBig_2"/>
    <property type="match status" value="1"/>
</dbReference>
<dbReference type="InterPro" id="IPR050727">
    <property type="entry name" value="GH43_arabinanases"/>
</dbReference>
<feature type="domain" description="Extracellular endo-alpha-(1-&gt;5)-L-arabinanase C-terminal" evidence="6">
    <location>
        <begin position="387"/>
        <end position="491"/>
    </location>
</feature>
<dbReference type="InterPro" id="IPR046780">
    <property type="entry name" value="aBig_2"/>
</dbReference>
<evidence type="ECO:0000313" key="8">
    <source>
        <dbReference type="EMBL" id="PRZ05721.1"/>
    </source>
</evidence>
<dbReference type="InterPro" id="IPR013320">
    <property type="entry name" value="ConA-like_dom_sf"/>
</dbReference>
<dbReference type="Pfam" id="PF16369">
    <property type="entry name" value="GH43_C"/>
    <property type="match status" value="1"/>
</dbReference>